<dbReference type="RefSeq" id="WP_141465380.1">
    <property type="nucleotide sequence ID" value="NZ_RBZW01000042.1"/>
</dbReference>
<evidence type="ECO:0000256" key="1">
    <source>
        <dbReference type="SAM" id="MobiDB-lite"/>
    </source>
</evidence>
<keyword evidence="3" id="KW-1185">Reference proteome</keyword>
<evidence type="ECO:0000313" key="3">
    <source>
        <dbReference type="Proteomes" id="UP000318864"/>
    </source>
</evidence>
<accession>A0A4S3TNI3</accession>
<proteinExistence type="predicted"/>
<gene>
    <name evidence="2" type="ORF">D8Y22_14375</name>
</gene>
<evidence type="ECO:0008006" key="4">
    <source>
        <dbReference type="Google" id="ProtNLM"/>
    </source>
</evidence>
<reference evidence="2 3" key="1">
    <citation type="submission" date="2018-10" db="EMBL/GenBank/DDBJ databases">
        <title>Natronolimnobius sp. XQ-INN 246 isolated from Inner Mongolia Autonomous Region of China.</title>
        <authorList>
            <person name="Xue Q."/>
        </authorList>
    </citation>
    <scope>NUCLEOTIDE SEQUENCE [LARGE SCALE GENOMIC DNA]</scope>
    <source>
        <strain evidence="2 3">XQ-INN 246</strain>
    </source>
</reference>
<dbReference type="AlphaFoldDB" id="A0A4S3TNI3"/>
<dbReference type="Proteomes" id="UP000318864">
    <property type="component" value="Unassembled WGS sequence"/>
</dbReference>
<protein>
    <recommendedName>
        <fullName evidence="4">DNA primase/polymerase bifunctional N-terminal domain-containing protein</fullName>
    </recommendedName>
</protein>
<comment type="caution">
    <text evidence="2">The sequence shown here is derived from an EMBL/GenBank/DDBJ whole genome shotgun (WGS) entry which is preliminary data.</text>
</comment>
<dbReference type="SUPFAM" id="SSF56747">
    <property type="entry name" value="Prim-pol domain"/>
    <property type="match status" value="1"/>
</dbReference>
<feature type="region of interest" description="Disordered" evidence="1">
    <location>
        <begin position="600"/>
        <end position="621"/>
    </location>
</feature>
<dbReference type="OrthoDB" id="206385at2157"/>
<sequence length="621" mass="70761">MSNFETNSENDFAGRETVSKQRIEERLREVGVRVARSVNVENGTKEPHENDHTNPSNQFSPTDIDGNYTVHGGDGLVILDIDVDDLSELPQWLRDLPETFIIETVHGGYHLYYRIEDDGGISNTGSMDWGSIRYDGWVAIGPGSTVNHDTYCKDKCEKIGTDAYTIHTDKPIAALTGDHLDGLRETCTGTSSGRSRSKSEEYSGGKITLPNDEIFDVGNHILCSEVLPKTDQFQKDIMDLLKGGTGRSELQRDESEVIDRSRADSAALMGLYGIFLEYGYEPNEAEDMALQLFKHYNIENPYDKTGNLRKWLQKGESYLTGEGVNWDGVMDGVREDFDIGIWRKWFRSEYDGGWDPEEDEPWKDYDKDGRASDVTLDTIRATMQILTKGRSIEEVERMYRLDLSTTHTNCRQMFTPLGSTSDCDLRQYPTAKEVGELCAELNPERKASYFEEELKKLCRESDEIAHAYCPYRPNGERHVYYLEGLPDPEDARWVKVNGEEREPEPEPNGEETEQKLMTDGGIEARRDLERIREAREGREDQGEEPEVLVCPIDGCDRTVIDSPANLRHHVKQSKDDAHRFRTLNEDLEIEVDEEAYYSQWGPRDQTKPNKPTVKSAAVVSW</sequence>
<dbReference type="EMBL" id="RBZW01000042">
    <property type="protein sequence ID" value="THE64098.1"/>
    <property type="molecule type" value="Genomic_DNA"/>
</dbReference>
<feature type="region of interest" description="Disordered" evidence="1">
    <location>
        <begin position="37"/>
        <end position="64"/>
    </location>
</feature>
<evidence type="ECO:0000313" key="2">
    <source>
        <dbReference type="EMBL" id="THE64098.1"/>
    </source>
</evidence>
<feature type="compositionally biased region" description="Basic and acidic residues" evidence="1">
    <location>
        <begin position="43"/>
        <end position="52"/>
    </location>
</feature>
<name>A0A4S3TNI3_9EURY</name>
<organism evidence="2 3">
    <name type="scientific">Salinadaptatus halalkaliphilus</name>
    <dbReference type="NCBI Taxonomy" id="2419781"/>
    <lineage>
        <taxon>Archaea</taxon>
        <taxon>Methanobacteriati</taxon>
        <taxon>Methanobacteriota</taxon>
        <taxon>Stenosarchaea group</taxon>
        <taxon>Halobacteria</taxon>
        <taxon>Halobacteriales</taxon>
        <taxon>Natrialbaceae</taxon>
        <taxon>Salinadaptatus</taxon>
    </lineage>
</organism>
<dbReference type="Gene3D" id="3.30.2250.10">
    <property type="entry name" value="Bifunctional DNA primase/polymerase domain"/>
    <property type="match status" value="1"/>
</dbReference>